<proteinExistence type="predicted"/>
<evidence type="ECO:0000256" key="1">
    <source>
        <dbReference type="SAM" id="MobiDB-lite"/>
    </source>
</evidence>
<gene>
    <name evidence="2" type="ORF">GGD45_006177</name>
</gene>
<accession>A0ABR6R987</accession>
<dbReference type="Proteomes" id="UP000526625">
    <property type="component" value="Unassembled WGS sequence"/>
</dbReference>
<organism evidence="2 3">
    <name type="scientific">Rhizobium tropici</name>
    <dbReference type="NCBI Taxonomy" id="398"/>
    <lineage>
        <taxon>Bacteria</taxon>
        <taxon>Pseudomonadati</taxon>
        <taxon>Pseudomonadota</taxon>
        <taxon>Alphaproteobacteria</taxon>
        <taxon>Hyphomicrobiales</taxon>
        <taxon>Rhizobiaceae</taxon>
        <taxon>Rhizobium/Agrobacterium group</taxon>
        <taxon>Rhizobium</taxon>
    </lineage>
</organism>
<protein>
    <submittedName>
        <fullName evidence="2">Uncharacterized protein</fullName>
    </submittedName>
</protein>
<name>A0ABR6R987_RHITR</name>
<feature type="region of interest" description="Disordered" evidence="1">
    <location>
        <begin position="22"/>
        <end position="43"/>
    </location>
</feature>
<keyword evidence="3" id="KW-1185">Reference proteome</keyword>
<comment type="caution">
    <text evidence="2">The sequence shown here is derived from an EMBL/GenBank/DDBJ whole genome shotgun (WGS) entry which is preliminary data.</text>
</comment>
<evidence type="ECO:0000313" key="2">
    <source>
        <dbReference type="EMBL" id="MBB6495711.1"/>
    </source>
</evidence>
<sequence>MNTSAFILPDADGDCGSEITHKKGPALAGPNLVHPARLKPHSG</sequence>
<evidence type="ECO:0000313" key="3">
    <source>
        <dbReference type="Proteomes" id="UP000526625"/>
    </source>
</evidence>
<dbReference type="EMBL" id="JACHBF010000038">
    <property type="protein sequence ID" value="MBB6495711.1"/>
    <property type="molecule type" value="Genomic_DNA"/>
</dbReference>
<reference evidence="2 3" key="1">
    <citation type="submission" date="2020-08" db="EMBL/GenBank/DDBJ databases">
        <title>Genomic Encyclopedia of Type Strains, Phase IV (KMG-V): Genome sequencing to study the core and pangenomes of soil and plant-associated prokaryotes.</title>
        <authorList>
            <person name="Whitman W."/>
        </authorList>
    </citation>
    <scope>NUCLEOTIDE SEQUENCE [LARGE SCALE GENOMIC DNA]</scope>
    <source>
        <strain evidence="2 3">SEMIA 4059</strain>
    </source>
</reference>